<evidence type="ECO:0000313" key="4">
    <source>
        <dbReference type="Proteomes" id="UP000078550"/>
    </source>
</evidence>
<dbReference type="InterPro" id="IPR016181">
    <property type="entry name" value="Acyl_CoA_acyltransferase"/>
</dbReference>
<dbReference type="Gene3D" id="3.40.630.30">
    <property type="match status" value="1"/>
</dbReference>
<feature type="domain" description="N-acetyltransferase" evidence="1">
    <location>
        <begin position="196"/>
        <end position="272"/>
    </location>
</feature>
<evidence type="ECO:0000313" key="3">
    <source>
        <dbReference type="EMBL" id="SBT38355.1"/>
    </source>
</evidence>
<organism evidence="3 4">
    <name type="scientific">Plasmodium ovale wallikeri</name>
    <dbReference type="NCBI Taxonomy" id="864142"/>
    <lineage>
        <taxon>Eukaryota</taxon>
        <taxon>Sar</taxon>
        <taxon>Alveolata</taxon>
        <taxon>Apicomplexa</taxon>
        <taxon>Aconoidasida</taxon>
        <taxon>Haemosporida</taxon>
        <taxon>Plasmodiidae</taxon>
        <taxon>Plasmodium</taxon>
        <taxon>Plasmodium (Plasmodium)</taxon>
    </lineage>
</organism>
<reference evidence="4 5" key="2">
    <citation type="submission" date="2016-05" db="EMBL/GenBank/DDBJ databases">
        <authorList>
            <person name="Naeem Raeece"/>
        </authorList>
    </citation>
    <scope>NUCLEOTIDE SEQUENCE [LARGE SCALE GENOMIC DNA]</scope>
</reference>
<dbReference type="Proteomes" id="UP000078555">
    <property type="component" value="Unassembled WGS sequence"/>
</dbReference>
<evidence type="ECO:0000313" key="5">
    <source>
        <dbReference type="Proteomes" id="UP000078555"/>
    </source>
</evidence>
<evidence type="ECO:0000313" key="2">
    <source>
        <dbReference type="EMBL" id="SBT37644.1"/>
    </source>
</evidence>
<dbReference type="EMBL" id="FLRD01000106">
    <property type="protein sequence ID" value="SBT37644.1"/>
    <property type="molecule type" value="Genomic_DNA"/>
</dbReference>
<accession>A0A1A8Z3K1</accession>
<dbReference type="SUPFAM" id="SSF55729">
    <property type="entry name" value="Acyl-CoA N-acyltransferases (Nat)"/>
    <property type="match status" value="1"/>
</dbReference>
<dbReference type="InterPro" id="IPR000182">
    <property type="entry name" value="GNAT_dom"/>
</dbReference>
<dbReference type="Proteomes" id="UP000078550">
    <property type="component" value="Unassembled WGS sequence"/>
</dbReference>
<dbReference type="Pfam" id="PF00583">
    <property type="entry name" value="Acetyltransf_1"/>
    <property type="match status" value="1"/>
</dbReference>
<dbReference type="EMBL" id="FLRE01000137">
    <property type="protein sequence ID" value="SBT38355.1"/>
    <property type="molecule type" value="Genomic_DNA"/>
</dbReference>
<proteinExistence type="predicted"/>
<gene>
    <name evidence="2" type="ORF">POVWA1_036300</name>
    <name evidence="3" type="ORF">POVWA2_035590</name>
</gene>
<evidence type="ECO:0000259" key="1">
    <source>
        <dbReference type="Pfam" id="PF00583"/>
    </source>
</evidence>
<dbReference type="AlphaFoldDB" id="A0A1A8Z3K1"/>
<keyword evidence="5" id="KW-1185">Reference proteome</keyword>
<dbReference type="GO" id="GO:0016747">
    <property type="term" value="F:acyltransferase activity, transferring groups other than amino-acyl groups"/>
    <property type="evidence" value="ECO:0007669"/>
    <property type="project" value="InterPro"/>
</dbReference>
<sequence length="321" mass="37744">MKDCKKINTPLIDDTDFFKKSYLDVINKRKVLYKYIFLFNNYRFKFKIISTYYEYLIVCNRILEGVTACNFFFGPLLFFEMLGKSFYYPYVLYIYDADAGSGDAIGSAKDCHKDHHKEWREMERDGVEDSCSARPLPFSSLKFVKSTILDIDNIVRKGKVKNERYLKKGKNDFGDGKIILSAADICSHLKNYNVANKNIVGYTEIYLLFHMGRCFDSRIERLVIEEQHRNKGYGLLIMYICIYVLKYLYHCNRCDLNVENEIALRIYKKLKFTKVETEVYRLYLHCNYNFMPNTVSIKNDCDSIQAFMDCFASKGNVTSVE</sequence>
<name>A0A1A8Z3K1_PLAOA</name>
<protein>
    <recommendedName>
        <fullName evidence="1">N-acetyltransferase domain-containing protein</fullName>
    </recommendedName>
</protein>
<reference evidence="3" key="1">
    <citation type="submission" date="2016-05" db="EMBL/GenBank/DDBJ databases">
        <authorList>
            <person name="Lavstsen T."/>
            <person name="Jespersen J.S."/>
        </authorList>
    </citation>
    <scope>NUCLEOTIDE SEQUENCE [LARGE SCALE GENOMIC DNA]</scope>
</reference>